<feature type="binding site" evidence="6">
    <location>
        <position position="80"/>
    </location>
    <ligand>
        <name>(6S)-5-formyl-5,6,7,8-tetrahydrofolate</name>
        <dbReference type="ChEBI" id="CHEBI:57457"/>
    </ligand>
</feature>
<dbReference type="NCBIfam" id="TIGR00450">
    <property type="entry name" value="mnmE_trmE_thdF"/>
    <property type="match status" value="1"/>
</dbReference>
<dbReference type="GO" id="GO:0003924">
    <property type="term" value="F:GTPase activity"/>
    <property type="evidence" value="ECO:0007669"/>
    <property type="project" value="UniProtKB-UniRule"/>
</dbReference>
<feature type="binding site" evidence="6">
    <location>
        <position position="225"/>
    </location>
    <ligand>
        <name>K(+)</name>
        <dbReference type="ChEBI" id="CHEBI:29103"/>
    </ligand>
</feature>
<feature type="binding site" evidence="6">
    <location>
        <begin position="225"/>
        <end position="230"/>
    </location>
    <ligand>
        <name>GTP</name>
        <dbReference type="ChEBI" id="CHEBI:37565"/>
    </ligand>
</feature>
<evidence type="ECO:0000256" key="6">
    <source>
        <dbReference type="HAMAP-Rule" id="MF_00379"/>
    </source>
</evidence>
<keyword evidence="4 6" id="KW-0630">Potassium</keyword>
<dbReference type="InterPro" id="IPR005225">
    <property type="entry name" value="Small_GTP-bd"/>
</dbReference>
<feature type="binding site" evidence="6">
    <location>
        <position position="244"/>
    </location>
    <ligand>
        <name>K(+)</name>
        <dbReference type="ChEBI" id="CHEBI:29103"/>
    </ligand>
</feature>
<dbReference type="NCBIfam" id="NF003661">
    <property type="entry name" value="PRK05291.1-3"/>
    <property type="match status" value="1"/>
</dbReference>
<proteinExistence type="inferred from homology"/>
<sequence length="453" mass="48846">MENADTIAAIATSPGRGAIGIVRISGKDLGFLALKITGQVPQPRYASLSKFFDENGQLIDQGIMLYFPAPHSYTGEDVLELQGHGGPAVMSLLLSSCVSAGARLAQPGEFTLRAFLNNKMDLAQAEAVADVIDASTDEAARCAMRSLQGVFSAAIHGLVQALTDLRMLVEASLDFPEEDLDIVWRADVSGKLNDIHAQLETVFASARQGSLLREGLWVVLVGKPNVGKSSLLNRLAGEEAAIVTEIPGTTRDTVLRSIEIEGVPLHLLDTAGLRETDDVIEKIGIARTRSAIEKAGLVLLLMDSREGITPEDQAVLDSVPAGVRRIHVYTKSDLLEEVPRIISYQKQGNWQEIYLSAKTGAGVESLRRILLEMAGWNPHMGEGLFMARGRHLVALAEAGGHLKSAAGLAEYGDQLEVLAEELRLAQRWLSSITGEFTADDLLGEIFSRFCIGK</sequence>
<dbReference type="GO" id="GO:0002098">
    <property type="term" value="P:tRNA wobble uridine modification"/>
    <property type="evidence" value="ECO:0007669"/>
    <property type="project" value="TreeGrafter"/>
</dbReference>
<feature type="binding site" evidence="6">
    <location>
        <position position="23"/>
    </location>
    <ligand>
        <name>(6S)-5-formyl-5,6,7,8-tetrahydrofolate</name>
        <dbReference type="ChEBI" id="CHEBI:57457"/>
    </ligand>
</feature>
<dbReference type="InterPro" id="IPR031168">
    <property type="entry name" value="G_TrmE"/>
</dbReference>
<keyword evidence="2 6" id="KW-0819">tRNA processing</keyword>
<dbReference type="InterPro" id="IPR006073">
    <property type="entry name" value="GTP-bd"/>
</dbReference>
<evidence type="ECO:0000256" key="3">
    <source>
        <dbReference type="ARBA" id="ARBA00022741"/>
    </source>
</evidence>
<accession>A0A1H7RCT6</accession>
<feature type="binding site" evidence="6">
    <location>
        <position position="246"/>
    </location>
    <ligand>
        <name>K(+)</name>
        <dbReference type="ChEBI" id="CHEBI:29103"/>
    </ligand>
</feature>
<dbReference type="InterPro" id="IPR027266">
    <property type="entry name" value="TrmE/GcvT-like"/>
</dbReference>
<dbReference type="Pfam" id="PF10396">
    <property type="entry name" value="TrmE_N"/>
    <property type="match status" value="1"/>
</dbReference>
<keyword evidence="5 6" id="KW-0342">GTP-binding</keyword>
<keyword evidence="6" id="KW-0963">Cytoplasm</keyword>
<dbReference type="CDD" id="cd14858">
    <property type="entry name" value="TrmE_N"/>
    <property type="match status" value="1"/>
</dbReference>
<comment type="subcellular location">
    <subcellularLocation>
        <location evidence="6">Cytoplasm</location>
    </subcellularLocation>
</comment>
<feature type="binding site" evidence="6">
    <location>
        <position position="453"/>
    </location>
    <ligand>
        <name>(6S)-5-formyl-5,6,7,8-tetrahydrofolate</name>
        <dbReference type="ChEBI" id="CHEBI:57457"/>
    </ligand>
</feature>
<keyword evidence="10" id="KW-1185">Reference proteome</keyword>
<evidence type="ECO:0000256" key="1">
    <source>
        <dbReference type="ARBA" id="ARBA00011043"/>
    </source>
</evidence>
<feature type="binding site" evidence="6">
    <location>
        <position position="119"/>
    </location>
    <ligand>
        <name>(6S)-5-formyl-5,6,7,8-tetrahydrofolate</name>
        <dbReference type="ChEBI" id="CHEBI:57457"/>
    </ligand>
</feature>
<dbReference type="Gene3D" id="3.30.1360.120">
    <property type="entry name" value="Probable tRNA modification gtpase trme, domain 1"/>
    <property type="match status" value="1"/>
</dbReference>
<comment type="caution">
    <text evidence="6">Lacks conserved residue(s) required for the propagation of feature annotation.</text>
</comment>
<dbReference type="RefSeq" id="WP_090829512.1">
    <property type="nucleotide sequence ID" value="NZ_FOBH01000016.1"/>
</dbReference>
<comment type="function">
    <text evidence="6">Exhibits a very high intrinsic GTPase hydrolysis rate. Involved in the addition of a carboxymethylaminomethyl (cmnm) group at the wobble position (U34) of certain tRNAs, forming tRNA-cmnm(5)s(2)U34.</text>
</comment>
<dbReference type="STRING" id="1233.SAMN05216387_11636"/>
<dbReference type="SUPFAM" id="SSF52540">
    <property type="entry name" value="P-loop containing nucleoside triphosphate hydrolases"/>
    <property type="match status" value="1"/>
</dbReference>
<dbReference type="PANTHER" id="PTHR42714">
    <property type="entry name" value="TRNA MODIFICATION GTPASE GTPBP3"/>
    <property type="match status" value="1"/>
</dbReference>
<dbReference type="EMBL" id="FOBH01000016">
    <property type="protein sequence ID" value="SEL58003.1"/>
    <property type="molecule type" value="Genomic_DNA"/>
</dbReference>
<evidence type="ECO:0000313" key="10">
    <source>
        <dbReference type="Proteomes" id="UP000198620"/>
    </source>
</evidence>
<gene>
    <name evidence="6" type="primary">mnmE</name>
    <name evidence="6" type="synonym">trmE</name>
    <name evidence="9" type="ORF">SAMN05216387_11636</name>
</gene>
<feature type="domain" description="TrmE-type G" evidence="8">
    <location>
        <begin position="215"/>
        <end position="375"/>
    </location>
</feature>
<keyword evidence="6" id="KW-0378">Hydrolase</keyword>
<feature type="binding site" evidence="6">
    <location>
        <begin position="244"/>
        <end position="250"/>
    </location>
    <ligand>
        <name>GTP</name>
        <dbReference type="ChEBI" id="CHEBI:37565"/>
    </ligand>
</feature>
<dbReference type="GO" id="GO:0046872">
    <property type="term" value="F:metal ion binding"/>
    <property type="evidence" value="ECO:0007669"/>
    <property type="project" value="UniProtKB-KW"/>
</dbReference>
<dbReference type="Proteomes" id="UP000198620">
    <property type="component" value="Unassembled WGS sequence"/>
</dbReference>
<dbReference type="InterPro" id="IPR025867">
    <property type="entry name" value="MnmE_helical"/>
</dbReference>
<dbReference type="InterPro" id="IPR027417">
    <property type="entry name" value="P-loop_NTPase"/>
</dbReference>
<dbReference type="InterPro" id="IPR018948">
    <property type="entry name" value="GTP-bd_TrmE_N"/>
</dbReference>
<dbReference type="EC" id="3.6.-.-" evidence="6"/>
<evidence type="ECO:0000259" key="8">
    <source>
        <dbReference type="PROSITE" id="PS51709"/>
    </source>
</evidence>
<comment type="subunit">
    <text evidence="6">Homodimer. Heterotetramer of two MnmE and two MnmG subunits.</text>
</comment>
<dbReference type="HAMAP" id="MF_00379">
    <property type="entry name" value="GTPase_MnmE"/>
    <property type="match status" value="1"/>
</dbReference>
<evidence type="ECO:0000256" key="5">
    <source>
        <dbReference type="ARBA" id="ARBA00023134"/>
    </source>
</evidence>
<protein>
    <recommendedName>
        <fullName evidence="6">tRNA modification GTPase MnmE</fullName>
        <ecNumber evidence="6">3.6.-.-</ecNumber>
    </recommendedName>
</protein>
<reference evidence="9 10" key="1">
    <citation type="submission" date="2016-10" db="EMBL/GenBank/DDBJ databases">
        <authorList>
            <person name="de Groot N.N."/>
        </authorList>
    </citation>
    <scope>NUCLEOTIDE SEQUENCE [LARGE SCALE GENOMIC DNA]</scope>
    <source>
        <strain evidence="9 10">Nv1</strain>
    </source>
</reference>
<dbReference type="AlphaFoldDB" id="A0A1H7RCT6"/>
<dbReference type="Pfam" id="PF12631">
    <property type="entry name" value="MnmE_helical"/>
    <property type="match status" value="1"/>
</dbReference>
<dbReference type="PROSITE" id="PS51709">
    <property type="entry name" value="G_TRME"/>
    <property type="match status" value="1"/>
</dbReference>
<name>A0A1H7RCT6_9PROT</name>
<dbReference type="Gene3D" id="3.40.50.300">
    <property type="entry name" value="P-loop containing nucleotide triphosphate hydrolases"/>
    <property type="match status" value="1"/>
</dbReference>
<dbReference type="Pfam" id="PF01926">
    <property type="entry name" value="MMR_HSR1"/>
    <property type="match status" value="1"/>
</dbReference>
<dbReference type="InterPro" id="IPR004520">
    <property type="entry name" value="GTPase_MnmE"/>
</dbReference>
<organism evidence="9 10">
    <name type="scientific">Nitrosovibrio tenuis</name>
    <dbReference type="NCBI Taxonomy" id="1233"/>
    <lineage>
        <taxon>Bacteria</taxon>
        <taxon>Pseudomonadati</taxon>
        <taxon>Pseudomonadota</taxon>
        <taxon>Betaproteobacteria</taxon>
        <taxon>Nitrosomonadales</taxon>
        <taxon>Nitrosomonadaceae</taxon>
        <taxon>Nitrosovibrio</taxon>
    </lineage>
</organism>
<dbReference type="GO" id="GO:0005829">
    <property type="term" value="C:cytosol"/>
    <property type="evidence" value="ECO:0007669"/>
    <property type="project" value="TreeGrafter"/>
</dbReference>
<dbReference type="OrthoDB" id="9805918at2"/>
<dbReference type="GO" id="GO:0005525">
    <property type="term" value="F:GTP binding"/>
    <property type="evidence" value="ECO:0007669"/>
    <property type="project" value="UniProtKB-UniRule"/>
</dbReference>
<dbReference type="PANTHER" id="PTHR42714:SF2">
    <property type="entry name" value="TRNA MODIFICATION GTPASE GTPBP3, MITOCHONDRIAL"/>
    <property type="match status" value="1"/>
</dbReference>
<evidence type="ECO:0000256" key="4">
    <source>
        <dbReference type="ARBA" id="ARBA00022958"/>
    </source>
</evidence>
<dbReference type="Gene3D" id="1.20.120.430">
    <property type="entry name" value="tRNA modification GTPase MnmE domain 2"/>
    <property type="match status" value="1"/>
</dbReference>
<dbReference type="InterPro" id="IPR027368">
    <property type="entry name" value="MnmE_dom2"/>
</dbReference>
<comment type="cofactor">
    <cofactor evidence="6">
        <name>K(+)</name>
        <dbReference type="ChEBI" id="CHEBI:29103"/>
    </cofactor>
    <text evidence="6">Binds 1 potassium ion per subunit.</text>
</comment>
<keyword evidence="3 6" id="KW-0547">Nucleotide-binding</keyword>
<keyword evidence="6" id="KW-0460">Magnesium</keyword>
<feature type="binding site" evidence="6">
    <location>
        <begin position="269"/>
        <end position="272"/>
    </location>
    <ligand>
        <name>GTP</name>
        <dbReference type="ChEBI" id="CHEBI:37565"/>
    </ligand>
</feature>
<feature type="binding site" evidence="6">
    <location>
        <position position="250"/>
    </location>
    <ligand>
        <name>Mg(2+)</name>
        <dbReference type="ChEBI" id="CHEBI:18420"/>
    </ligand>
</feature>
<feature type="binding site" evidence="6">
    <location>
        <position position="249"/>
    </location>
    <ligand>
        <name>K(+)</name>
        <dbReference type="ChEBI" id="CHEBI:29103"/>
    </ligand>
</feature>
<feature type="binding site" evidence="6">
    <location>
        <position position="229"/>
    </location>
    <ligand>
        <name>Mg(2+)</name>
        <dbReference type="ChEBI" id="CHEBI:18420"/>
    </ligand>
</feature>
<keyword evidence="6" id="KW-0479">Metal-binding</keyword>
<dbReference type="NCBIfam" id="TIGR00231">
    <property type="entry name" value="small_GTP"/>
    <property type="match status" value="1"/>
</dbReference>
<dbReference type="CDD" id="cd04164">
    <property type="entry name" value="trmE"/>
    <property type="match status" value="1"/>
</dbReference>
<dbReference type="GO" id="GO:0030488">
    <property type="term" value="P:tRNA methylation"/>
    <property type="evidence" value="ECO:0007669"/>
    <property type="project" value="TreeGrafter"/>
</dbReference>
<evidence type="ECO:0000256" key="2">
    <source>
        <dbReference type="ARBA" id="ARBA00022694"/>
    </source>
</evidence>
<evidence type="ECO:0000313" key="9">
    <source>
        <dbReference type="EMBL" id="SEL58003.1"/>
    </source>
</evidence>
<comment type="similarity">
    <text evidence="1 6 7">Belongs to the TRAFAC class TrmE-Era-EngA-EngB-Septin-like GTPase superfamily. TrmE GTPase family.</text>
</comment>
<evidence type="ECO:0000256" key="7">
    <source>
        <dbReference type="RuleBase" id="RU003313"/>
    </source>
</evidence>